<dbReference type="SUPFAM" id="SSF69304">
    <property type="entry name" value="Tricorn protease N-terminal domain"/>
    <property type="match status" value="1"/>
</dbReference>
<name>A0A543PXL3_9MICO</name>
<comment type="caution">
    <text evidence="2">The sequence shown here is derived from an EMBL/GenBank/DDBJ whole genome shotgun (WGS) entry which is preliminary data.</text>
</comment>
<dbReference type="InterPro" id="IPR011042">
    <property type="entry name" value="6-blade_b-propeller_TolB-like"/>
</dbReference>
<dbReference type="Gene3D" id="2.120.10.30">
    <property type="entry name" value="TolB, C-terminal domain"/>
    <property type="match status" value="2"/>
</dbReference>
<dbReference type="AlphaFoldDB" id="A0A543PXL3"/>
<sequence>MMLAIAAAVVAGAVTIAQFVAPPVSQLPSGWKAPSSLPVATALPSTTFAFDSDRTGNFELFTMPLAGGAAKRLTNDPAYDSWSPRISPDRRTILFHRTPKGVHDLDQSKVSIWAVAADGTGARQLRPAGLDGWYQQGHAEWSPDGTSLVLFGGSRISPQIFLTDQLGQAPKAVTNRPGTNLDPAFTPDGSQIVFVGCAQAICTETNYEIYRVARDGSKETRLTNDSLRDHDPVVSPDGSRLAWLTAFGGAGVGVWDIRVAAADGSGAKRLLGDNGITSRPEWLPDGRSVLTHRIAPGRLAFSIYRVALDGSSVVELTKGQPGSNEYPAP</sequence>
<dbReference type="Pfam" id="PF07676">
    <property type="entry name" value="PD40"/>
    <property type="match status" value="3"/>
</dbReference>
<accession>A0A543PXL3</accession>
<dbReference type="PANTHER" id="PTHR36842:SF1">
    <property type="entry name" value="PROTEIN TOLB"/>
    <property type="match status" value="1"/>
</dbReference>
<dbReference type="InterPro" id="IPR011659">
    <property type="entry name" value="WD40"/>
</dbReference>
<dbReference type="Proteomes" id="UP000320085">
    <property type="component" value="Unassembled WGS sequence"/>
</dbReference>
<dbReference type="RefSeq" id="WP_185747170.1">
    <property type="nucleotide sequence ID" value="NZ_BAAAQC010000013.1"/>
</dbReference>
<reference evidence="2 3" key="1">
    <citation type="submission" date="2019-06" db="EMBL/GenBank/DDBJ databases">
        <title>Sequencing the genomes of 1000 actinobacteria strains.</title>
        <authorList>
            <person name="Klenk H.-P."/>
        </authorList>
    </citation>
    <scope>NUCLEOTIDE SEQUENCE [LARGE SCALE GENOMIC DNA]</scope>
    <source>
        <strain evidence="2 3">DSM 21776</strain>
    </source>
</reference>
<comment type="similarity">
    <text evidence="1">Belongs to the TolB family.</text>
</comment>
<evidence type="ECO:0000313" key="3">
    <source>
        <dbReference type="Proteomes" id="UP000320085"/>
    </source>
</evidence>
<evidence type="ECO:0000256" key="1">
    <source>
        <dbReference type="ARBA" id="ARBA00009820"/>
    </source>
</evidence>
<proteinExistence type="inferred from homology"/>
<dbReference type="EMBL" id="VFQF01000001">
    <property type="protein sequence ID" value="TQN48823.1"/>
    <property type="molecule type" value="Genomic_DNA"/>
</dbReference>
<evidence type="ECO:0000313" key="2">
    <source>
        <dbReference type="EMBL" id="TQN48823.1"/>
    </source>
</evidence>
<organism evidence="2 3">
    <name type="scientific">Humibacillus xanthopallidus</name>
    <dbReference type="NCBI Taxonomy" id="412689"/>
    <lineage>
        <taxon>Bacteria</taxon>
        <taxon>Bacillati</taxon>
        <taxon>Actinomycetota</taxon>
        <taxon>Actinomycetes</taxon>
        <taxon>Micrococcales</taxon>
        <taxon>Intrasporangiaceae</taxon>
        <taxon>Humibacillus</taxon>
    </lineage>
</organism>
<dbReference type="PANTHER" id="PTHR36842">
    <property type="entry name" value="PROTEIN TOLB HOMOLOG"/>
    <property type="match status" value="1"/>
</dbReference>
<protein>
    <submittedName>
        <fullName evidence="2">WD40 repeat protein</fullName>
    </submittedName>
</protein>
<gene>
    <name evidence="2" type="ORF">FHX52_1976</name>
</gene>